<dbReference type="Pfam" id="PF02892">
    <property type="entry name" value="zf-BED"/>
    <property type="match status" value="1"/>
</dbReference>
<dbReference type="InterPro" id="IPR008906">
    <property type="entry name" value="HATC_C_dom"/>
</dbReference>
<dbReference type="InterPro" id="IPR003656">
    <property type="entry name" value="Znf_BED"/>
</dbReference>
<feature type="domain" description="BED-type" evidence="10">
    <location>
        <begin position="174"/>
        <end position="232"/>
    </location>
</feature>
<feature type="region of interest" description="Disordered" evidence="9">
    <location>
        <begin position="266"/>
        <end position="300"/>
    </location>
</feature>
<keyword evidence="4" id="KW-0862">Zinc</keyword>
<evidence type="ECO:0000256" key="6">
    <source>
        <dbReference type="ARBA" id="ARBA00023242"/>
    </source>
</evidence>
<evidence type="ECO:0000256" key="9">
    <source>
        <dbReference type="SAM" id="MobiDB-lite"/>
    </source>
</evidence>
<evidence type="ECO:0000256" key="8">
    <source>
        <dbReference type="SAM" id="Coils"/>
    </source>
</evidence>
<sequence length="993" mass="113195">MLSRYKELPEMEKTIKNANQESFTRQRIEEMKYQLRRLKNENNRKEMENFMYNFMAGVKKVEEFDMSDAAIMNLSSPTVVVVTEPTVPPPTTVVEASSTGGEENKTLDMRDISTNVGDISELPVGLKFKTRTLILLPPPLPAAAAAPSSVADCCHAVCCCCRHLQDSKRVRMSSYVDPRWEHVIMLTPNDKTKNLKCKYCGKVTNGGISRAKQHIVGGFRNVTGCTKVPPAVKLFFKEVFDAKQTAKRVLEETQSKTPHFDEIMEQEIEERGDKEAREDRAHGKRPISSSRPPMVPKKPRQLGPINLFYNKQSDEDVHRKKGDLSNSFLEVQKKMRENAVQKFCRWMYDAGISFNAVNYDSFKSMIEAIGQYCPRMKPPTYHEVRVSYLKKEVEHTKQLMKANEEEKEKYGCFLMADGWKDGKQRSLINFLVNIPRGSMFIESVDASSYSHTGEKMFELLDNFVRRIGEKNVIQVVTDSASENVYAAHCLDLMFEDMFKLPEWKRTLERAININGYIYNRTIVLNMMREFTSQRDMVRTGSTRFATAFLTLKRFQKHKSQLRNMFISDKWKSSKFAKERGGNQAVRVILNIEFWKMISFIMKFAGPLVEVLRLVDGEKKPPTGYIYEAIDHAKKKIALSFNNNEQRYAEIFGIIDNRWKNQLHRPLHAAGHLLNPEFYYANKEIEDVEVITSGFDKCVEKLVEDEDIQDKIASEIKFYKQAEGTFSSKQAIRQRTKMAPAEWWGAYGNSAPNLKKLAIKILSLTCSSSGCERNWSVFQHLHSKKRNRLEQKRLNDLVYIKYNRSLRRRYELRDTIDPIVLENPYVDGTDEWLVGKMGEVTMDDDGIDLVHSDDDLTWKEVAHASGANEPAYSLRKSKGSASTSKTPIDKVYAARGKASKNRAPTPLSTLPTSSSSTIPSSSSTLPTPTSSTLPTSSSTLPQSSSTRDVIGDSDDDEEEEKDNECYKDDDNGGSSDNGSDDDDDDHVIEGEWSD</sequence>
<evidence type="ECO:0000256" key="1">
    <source>
        <dbReference type="ARBA" id="ARBA00004123"/>
    </source>
</evidence>
<evidence type="ECO:0000256" key="3">
    <source>
        <dbReference type="ARBA" id="ARBA00022771"/>
    </source>
</evidence>
<feature type="compositionally biased region" description="Basic and acidic residues" evidence="9">
    <location>
        <begin position="269"/>
        <end position="281"/>
    </location>
</feature>
<dbReference type="PANTHER" id="PTHR32166:SF74">
    <property type="entry name" value="OS05G0256350 PROTEIN"/>
    <property type="match status" value="1"/>
</dbReference>
<feature type="coiled-coil region" evidence="8">
    <location>
        <begin position="21"/>
        <end position="48"/>
    </location>
</feature>
<comment type="subcellular location">
    <subcellularLocation>
        <location evidence="1">Nucleus</location>
    </subcellularLocation>
</comment>
<dbReference type="Pfam" id="PF04937">
    <property type="entry name" value="DUF659"/>
    <property type="match status" value="1"/>
</dbReference>
<keyword evidence="6" id="KW-0539">Nucleus</keyword>
<protein>
    <recommendedName>
        <fullName evidence="10">BED-type domain-containing protein</fullName>
    </recommendedName>
</protein>
<keyword evidence="8" id="KW-0175">Coiled coil</keyword>
<proteinExistence type="predicted"/>
<name>A0ABR0D7E8_9LAMI</name>
<evidence type="ECO:0000256" key="7">
    <source>
        <dbReference type="PROSITE-ProRule" id="PRU00027"/>
    </source>
</evidence>
<feature type="compositionally biased region" description="Acidic residues" evidence="9">
    <location>
        <begin position="977"/>
        <end position="993"/>
    </location>
</feature>
<evidence type="ECO:0000259" key="10">
    <source>
        <dbReference type="PROSITE" id="PS50808"/>
    </source>
</evidence>
<feature type="region of interest" description="Disordered" evidence="9">
    <location>
        <begin position="892"/>
        <end position="993"/>
    </location>
</feature>
<dbReference type="InterPro" id="IPR007021">
    <property type="entry name" value="DUF659"/>
</dbReference>
<keyword evidence="3 7" id="KW-0863">Zinc-finger</keyword>
<dbReference type="PROSITE" id="PS50808">
    <property type="entry name" value="ZF_BED"/>
    <property type="match status" value="1"/>
</dbReference>
<dbReference type="EMBL" id="JAYDYQ010002533">
    <property type="protein sequence ID" value="KAK4485199.1"/>
    <property type="molecule type" value="Genomic_DNA"/>
</dbReference>
<keyword evidence="2" id="KW-0479">Metal-binding</keyword>
<accession>A0ABR0D7E8</accession>
<dbReference type="Pfam" id="PF05699">
    <property type="entry name" value="Dimer_Tnp_hAT"/>
    <property type="match status" value="1"/>
</dbReference>
<evidence type="ECO:0000313" key="12">
    <source>
        <dbReference type="Proteomes" id="UP001291926"/>
    </source>
</evidence>
<feature type="region of interest" description="Disordered" evidence="9">
    <location>
        <begin position="868"/>
        <end position="887"/>
    </location>
</feature>
<evidence type="ECO:0000313" key="11">
    <source>
        <dbReference type="EMBL" id="KAK4485199.1"/>
    </source>
</evidence>
<feature type="compositionally biased region" description="Low complexity" evidence="9">
    <location>
        <begin position="903"/>
        <end position="945"/>
    </location>
</feature>
<evidence type="ECO:0000256" key="4">
    <source>
        <dbReference type="ARBA" id="ARBA00022833"/>
    </source>
</evidence>
<gene>
    <name evidence="11" type="ORF">RD792_007824</name>
</gene>
<dbReference type="SUPFAM" id="SSF53098">
    <property type="entry name" value="Ribonuclease H-like"/>
    <property type="match status" value="1"/>
</dbReference>
<organism evidence="11 12">
    <name type="scientific">Penstemon davidsonii</name>
    <dbReference type="NCBI Taxonomy" id="160366"/>
    <lineage>
        <taxon>Eukaryota</taxon>
        <taxon>Viridiplantae</taxon>
        <taxon>Streptophyta</taxon>
        <taxon>Embryophyta</taxon>
        <taxon>Tracheophyta</taxon>
        <taxon>Spermatophyta</taxon>
        <taxon>Magnoliopsida</taxon>
        <taxon>eudicotyledons</taxon>
        <taxon>Gunneridae</taxon>
        <taxon>Pentapetalae</taxon>
        <taxon>asterids</taxon>
        <taxon>lamiids</taxon>
        <taxon>Lamiales</taxon>
        <taxon>Plantaginaceae</taxon>
        <taxon>Cheloneae</taxon>
        <taxon>Penstemon</taxon>
    </lineage>
</organism>
<feature type="compositionally biased region" description="Acidic residues" evidence="9">
    <location>
        <begin position="950"/>
        <end position="961"/>
    </location>
</feature>
<reference evidence="11 12" key="1">
    <citation type="journal article" date="2023" name="bioRxiv">
        <title>Genome report: Whole genome sequence and annotation of Penstemon davidsonii.</title>
        <authorList>
            <person name="Ostevik K.L."/>
            <person name="Alabady M."/>
            <person name="Zhang M."/>
            <person name="Rausher M.D."/>
        </authorList>
    </citation>
    <scope>NUCLEOTIDE SEQUENCE [LARGE SCALE GENOMIC DNA]</scope>
    <source>
        <strain evidence="11">DNT005</strain>
        <tissue evidence="11">Whole leaf</tissue>
    </source>
</reference>
<evidence type="ECO:0000256" key="2">
    <source>
        <dbReference type="ARBA" id="ARBA00022723"/>
    </source>
</evidence>
<comment type="caution">
    <text evidence="11">The sequence shown here is derived from an EMBL/GenBank/DDBJ whole genome shotgun (WGS) entry which is preliminary data.</text>
</comment>
<dbReference type="InterPro" id="IPR012337">
    <property type="entry name" value="RNaseH-like_sf"/>
</dbReference>
<dbReference type="PANTHER" id="PTHR32166">
    <property type="entry name" value="OSJNBA0013A04.12 PROTEIN"/>
    <property type="match status" value="1"/>
</dbReference>
<keyword evidence="5" id="KW-0238">DNA-binding</keyword>
<keyword evidence="12" id="KW-1185">Reference proteome</keyword>
<evidence type="ECO:0000256" key="5">
    <source>
        <dbReference type="ARBA" id="ARBA00023125"/>
    </source>
</evidence>
<dbReference type="Proteomes" id="UP001291926">
    <property type="component" value="Unassembled WGS sequence"/>
</dbReference>